<accession>A0AAN7C8X3</accession>
<keyword evidence="1" id="KW-0805">Transcription regulation</keyword>
<dbReference type="AlphaFoldDB" id="A0AAN7C8X3"/>
<reference evidence="4" key="1">
    <citation type="journal article" date="2023" name="Mol. Phylogenet. Evol.">
        <title>Genome-scale phylogeny and comparative genomics of the fungal order Sordariales.</title>
        <authorList>
            <person name="Hensen N."/>
            <person name="Bonometti L."/>
            <person name="Westerberg I."/>
            <person name="Brannstrom I.O."/>
            <person name="Guillou S."/>
            <person name="Cros-Aarteil S."/>
            <person name="Calhoun S."/>
            <person name="Haridas S."/>
            <person name="Kuo A."/>
            <person name="Mondo S."/>
            <person name="Pangilinan J."/>
            <person name="Riley R."/>
            <person name="LaButti K."/>
            <person name="Andreopoulos B."/>
            <person name="Lipzen A."/>
            <person name="Chen C."/>
            <person name="Yan M."/>
            <person name="Daum C."/>
            <person name="Ng V."/>
            <person name="Clum A."/>
            <person name="Steindorff A."/>
            <person name="Ohm R.A."/>
            <person name="Martin F."/>
            <person name="Silar P."/>
            <person name="Natvig D.O."/>
            <person name="Lalanne C."/>
            <person name="Gautier V."/>
            <person name="Ament-Velasquez S.L."/>
            <person name="Kruys A."/>
            <person name="Hutchinson M.I."/>
            <person name="Powell A.J."/>
            <person name="Barry K."/>
            <person name="Miller A.N."/>
            <person name="Grigoriev I.V."/>
            <person name="Debuchy R."/>
            <person name="Gladieux P."/>
            <person name="Hiltunen Thoren M."/>
            <person name="Johannesson H."/>
        </authorList>
    </citation>
    <scope>NUCLEOTIDE SEQUENCE</scope>
    <source>
        <strain evidence="4">CBS 532.94</strain>
    </source>
</reference>
<keyword evidence="5" id="KW-1185">Reference proteome</keyword>
<evidence type="ECO:0000256" key="3">
    <source>
        <dbReference type="SAM" id="MobiDB-lite"/>
    </source>
</evidence>
<feature type="compositionally biased region" description="Basic residues" evidence="3">
    <location>
        <begin position="114"/>
        <end position="130"/>
    </location>
</feature>
<keyword evidence="2" id="KW-0804">Transcription</keyword>
<proteinExistence type="predicted"/>
<feature type="region of interest" description="Disordered" evidence="3">
    <location>
        <begin position="1"/>
        <end position="144"/>
    </location>
</feature>
<dbReference type="Proteomes" id="UP001303760">
    <property type="component" value="Unassembled WGS sequence"/>
</dbReference>
<evidence type="ECO:0000313" key="4">
    <source>
        <dbReference type="EMBL" id="KAK4237450.1"/>
    </source>
</evidence>
<dbReference type="GO" id="GO:0016586">
    <property type="term" value="C:RSC-type complex"/>
    <property type="evidence" value="ECO:0007669"/>
    <property type="project" value="TreeGrafter"/>
</dbReference>
<dbReference type="PANTHER" id="PTHR22597">
    <property type="entry name" value="POLYCOMB GROUP PROTEIN"/>
    <property type="match status" value="1"/>
</dbReference>
<evidence type="ECO:0000313" key="5">
    <source>
        <dbReference type="Proteomes" id="UP001303760"/>
    </source>
</evidence>
<protein>
    <submittedName>
        <fullName evidence="4">Chromatin remodelling complex Rsc7/Swp82 subunit-domain-containing protein</fullName>
    </submittedName>
</protein>
<sequence>MPSRRSGRAAAKRAQQALESTPKTFDGIDDEDQPMPDAAEQEDEEPNQEAEEEAEKDEESAAEEAQEDEESAKSPTPPPEPVIRRRRLGRPPKNRPPDWDTLPIEPPNPDATPRRRGRGGWRGRGGRKGQHYQPTQQSIDKDGTVLDIVDDEVALPEDPEGEKKVDKLGNLQDGREYRCRTFTVAGRGDRLYMLSTEPARCVGFRDSYLFFTKHKKLYKIIVNDEEKRDMIERDIIPHSYKGRSIGIVTARSVFREFGALIIVGGRRIIDDYEVAKAREEGVVEGELADPTDVYDPDKPYNKNQYVAWHGASAVYHSGGPSVPQQNVKVDTKKRRVAVNDVNWQLEHAREAVQFNSMLSAVRRANLNGVYDIHTNQMHYPRIMQPTHARIEQVVDREDSDQPNSSTIFPPIKPSISRNFLIMDTHLETPPAGVSAAAYDVPFRTSPADHEASAAADFLSPFKGLRAVSDDIRELLPEECRKAFDDARDKEESWFARWGNEADVTSRREPVIDKAIVPYSMLVP</sequence>
<name>A0AAN7C8X3_9PEZI</name>
<dbReference type="EMBL" id="MU860138">
    <property type="protein sequence ID" value="KAK4237450.1"/>
    <property type="molecule type" value="Genomic_DNA"/>
</dbReference>
<feature type="compositionally biased region" description="Basic residues" evidence="3">
    <location>
        <begin position="84"/>
        <end position="93"/>
    </location>
</feature>
<gene>
    <name evidence="4" type="ORF">C8A03DRAFT_44705</name>
</gene>
<evidence type="ECO:0000256" key="2">
    <source>
        <dbReference type="ARBA" id="ARBA00023163"/>
    </source>
</evidence>
<dbReference type="GO" id="GO:0031490">
    <property type="term" value="F:chromatin DNA binding"/>
    <property type="evidence" value="ECO:0007669"/>
    <property type="project" value="TreeGrafter"/>
</dbReference>
<reference evidence="4" key="2">
    <citation type="submission" date="2023-05" db="EMBL/GenBank/DDBJ databases">
        <authorList>
            <consortium name="Lawrence Berkeley National Laboratory"/>
            <person name="Steindorff A."/>
            <person name="Hensen N."/>
            <person name="Bonometti L."/>
            <person name="Westerberg I."/>
            <person name="Brannstrom I.O."/>
            <person name="Guillou S."/>
            <person name="Cros-Aarteil S."/>
            <person name="Calhoun S."/>
            <person name="Haridas S."/>
            <person name="Kuo A."/>
            <person name="Mondo S."/>
            <person name="Pangilinan J."/>
            <person name="Riley R."/>
            <person name="Labutti K."/>
            <person name="Andreopoulos B."/>
            <person name="Lipzen A."/>
            <person name="Chen C."/>
            <person name="Yanf M."/>
            <person name="Daum C."/>
            <person name="Ng V."/>
            <person name="Clum A."/>
            <person name="Ohm R."/>
            <person name="Martin F."/>
            <person name="Silar P."/>
            <person name="Natvig D."/>
            <person name="Lalanne C."/>
            <person name="Gautier V."/>
            <person name="Ament-Velasquez S.L."/>
            <person name="Kruys A."/>
            <person name="Hutchinson M.I."/>
            <person name="Powell A.J."/>
            <person name="Barry K."/>
            <person name="Miller A.N."/>
            <person name="Grigoriev I.V."/>
            <person name="Debuchy R."/>
            <person name="Gladieux P."/>
            <person name="Thoren M.H."/>
            <person name="Johannesson H."/>
        </authorList>
    </citation>
    <scope>NUCLEOTIDE SEQUENCE</scope>
    <source>
        <strain evidence="4">CBS 532.94</strain>
    </source>
</reference>
<feature type="compositionally biased region" description="Acidic residues" evidence="3">
    <location>
        <begin position="27"/>
        <end position="70"/>
    </location>
</feature>
<evidence type="ECO:0000256" key="1">
    <source>
        <dbReference type="ARBA" id="ARBA00023015"/>
    </source>
</evidence>
<dbReference type="Pfam" id="PF08624">
    <property type="entry name" value="CRC_subunit"/>
    <property type="match status" value="1"/>
</dbReference>
<feature type="compositionally biased region" description="Basic residues" evidence="3">
    <location>
        <begin position="1"/>
        <end position="11"/>
    </location>
</feature>
<organism evidence="4 5">
    <name type="scientific">Achaetomium macrosporum</name>
    <dbReference type="NCBI Taxonomy" id="79813"/>
    <lineage>
        <taxon>Eukaryota</taxon>
        <taxon>Fungi</taxon>
        <taxon>Dikarya</taxon>
        <taxon>Ascomycota</taxon>
        <taxon>Pezizomycotina</taxon>
        <taxon>Sordariomycetes</taxon>
        <taxon>Sordariomycetidae</taxon>
        <taxon>Sordariales</taxon>
        <taxon>Chaetomiaceae</taxon>
        <taxon>Achaetomium</taxon>
    </lineage>
</organism>
<dbReference type="PANTHER" id="PTHR22597:SF3">
    <property type="entry name" value="CHROMATIN STRUCTURE-REMODELING COMPLEX SUBUNIT RSC7"/>
    <property type="match status" value="1"/>
</dbReference>
<comment type="caution">
    <text evidence="4">The sequence shown here is derived from an EMBL/GenBank/DDBJ whole genome shotgun (WGS) entry which is preliminary data.</text>
</comment>
<dbReference type="InterPro" id="IPR013933">
    <property type="entry name" value="CRC_Rsc7/Swp82"/>
</dbReference>